<evidence type="ECO:0000313" key="17">
    <source>
        <dbReference type="EMBL" id="ALO70990.1"/>
    </source>
</evidence>
<feature type="transmembrane region" description="Helical" evidence="16">
    <location>
        <begin position="77"/>
        <end position="97"/>
    </location>
</feature>
<evidence type="ECO:0000256" key="13">
    <source>
        <dbReference type="ARBA" id="ARBA00023136"/>
    </source>
</evidence>
<name>A0A0S2M8H0_9COLE</name>
<evidence type="ECO:0000256" key="6">
    <source>
        <dbReference type="ARBA" id="ARBA00022660"/>
    </source>
</evidence>
<dbReference type="EC" id="7.1.1.2" evidence="3"/>
<dbReference type="PANTHER" id="PTHR11435">
    <property type="entry name" value="NADH UBIQUINONE OXIDOREDUCTASE SUBUNIT ND6"/>
    <property type="match status" value="1"/>
</dbReference>
<feature type="transmembrane region" description="Helical" evidence="16">
    <location>
        <begin position="46"/>
        <end position="65"/>
    </location>
</feature>
<dbReference type="GO" id="GO:0031966">
    <property type="term" value="C:mitochondrial membrane"/>
    <property type="evidence" value="ECO:0007669"/>
    <property type="project" value="UniProtKB-SubCell"/>
</dbReference>
<keyword evidence="7 16" id="KW-0812">Transmembrane</keyword>
<evidence type="ECO:0000256" key="16">
    <source>
        <dbReference type="SAM" id="Phobius"/>
    </source>
</evidence>
<dbReference type="InterPro" id="IPR050269">
    <property type="entry name" value="ComplexI_Subunit6"/>
</dbReference>
<reference evidence="17" key="1">
    <citation type="submission" date="2015-09" db="EMBL/GenBank/DDBJ databases">
        <title>Staphyliniformia phylogenetics from de novo mitogenomic assemblies.</title>
        <authorList>
            <person name="Favreau E.A."/>
            <person name="Linard B."/>
            <person name="Vogler A.P."/>
        </authorList>
    </citation>
    <scope>NUCLEOTIDE SEQUENCE</scope>
</reference>
<evidence type="ECO:0000256" key="2">
    <source>
        <dbReference type="ARBA" id="ARBA00005698"/>
    </source>
</evidence>
<gene>
    <name evidence="17" type="primary">nad6</name>
</gene>
<keyword evidence="10 16" id="KW-1133">Transmembrane helix</keyword>
<comment type="subcellular location">
    <subcellularLocation>
        <location evidence="1">Mitochondrion membrane</location>
        <topology evidence="1">Multi-pass membrane protein</topology>
    </subcellularLocation>
</comment>
<evidence type="ECO:0000256" key="14">
    <source>
        <dbReference type="ARBA" id="ARBA00031019"/>
    </source>
</evidence>
<evidence type="ECO:0000256" key="9">
    <source>
        <dbReference type="ARBA" id="ARBA00022982"/>
    </source>
</evidence>
<dbReference type="AlphaFoldDB" id="A0A0S2M8H0"/>
<feature type="transmembrane region" description="Helical" evidence="16">
    <location>
        <begin position="21"/>
        <end position="40"/>
    </location>
</feature>
<keyword evidence="8" id="KW-1278">Translocase</keyword>
<dbReference type="PANTHER" id="PTHR11435:SF1">
    <property type="entry name" value="NADH-UBIQUINONE OXIDOREDUCTASE CHAIN 6"/>
    <property type="match status" value="1"/>
</dbReference>
<comment type="similarity">
    <text evidence="2">Belongs to the complex I subunit 6 family.</text>
</comment>
<dbReference type="EMBL" id="KT780681">
    <property type="protein sequence ID" value="ALO70990.1"/>
    <property type="molecule type" value="Genomic_DNA"/>
</dbReference>
<evidence type="ECO:0000256" key="15">
    <source>
        <dbReference type="ARBA" id="ARBA00049551"/>
    </source>
</evidence>
<dbReference type="GO" id="GO:0008137">
    <property type="term" value="F:NADH dehydrogenase (ubiquinone) activity"/>
    <property type="evidence" value="ECO:0007669"/>
    <property type="project" value="UniProtKB-EC"/>
</dbReference>
<evidence type="ECO:0000256" key="5">
    <source>
        <dbReference type="ARBA" id="ARBA00022448"/>
    </source>
</evidence>
<keyword evidence="13 16" id="KW-0472">Membrane</keyword>
<proteinExistence type="inferred from homology"/>
<evidence type="ECO:0000256" key="8">
    <source>
        <dbReference type="ARBA" id="ARBA00022967"/>
    </source>
</evidence>
<evidence type="ECO:0000256" key="10">
    <source>
        <dbReference type="ARBA" id="ARBA00022989"/>
    </source>
</evidence>
<evidence type="ECO:0000256" key="12">
    <source>
        <dbReference type="ARBA" id="ARBA00023128"/>
    </source>
</evidence>
<sequence>MMLIMFNLMFSLMFIFLKHPLSMGVILLLQTLIISMITGLMNNNFWFSYILFLIFIGGMLILFMYMTSIASNEMFSISKLMILLMMTLLTPLLWIFLKNYYQINFLNMNFENLFFHNHINFNLIKFYWYPNNLIMLILIFYLLLTLIASVKIINIKYGPIRQKF</sequence>
<keyword evidence="11" id="KW-0520">NAD</keyword>
<keyword evidence="12 17" id="KW-0496">Mitochondrion</keyword>
<accession>A0A0S2M8H0</accession>
<evidence type="ECO:0000256" key="3">
    <source>
        <dbReference type="ARBA" id="ARBA00012944"/>
    </source>
</evidence>
<evidence type="ECO:0000256" key="4">
    <source>
        <dbReference type="ARBA" id="ARBA00021095"/>
    </source>
</evidence>
<evidence type="ECO:0000256" key="7">
    <source>
        <dbReference type="ARBA" id="ARBA00022692"/>
    </source>
</evidence>
<geneLocation type="mitochondrion" evidence="17"/>
<organism evidence="17">
    <name type="scientific">Pselaphinae sp. 3 EF-2015</name>
    <dbReference type="NCBI Taxonomy" id="1756857"/>
    <lineage>
        <taxon>Eukaryota</taxon>
        <taxon>Metazoa</taxon>
        <taxon>Ecdysozoa</taxon>
        <taxon>Arthropoda</taxon>
        <taxon>Hexapoda</taxon>
        <taxon>Insecta</taxon>
        <taxon>Pterygota</taxon>
        <taxon>Neoptera</taxon>
        <taxon>Endopterygota</taxon>
        <taxon>Coleoptera</taxon>
        <taxon>Polyphaga</taxon>
        <taxon>Staphyliniformia</taxon>
        <taxon>Staphylinidae</taxon>
        <taxon>Omaliinae group</taxon>
        <taxon>Pselaphinae</taxon>
    </lineage>
</organism>
<feature type="transmembrane region" description="Helical" evidence="16">
    <location>
        <begin position="133"/>
        <end position="153"/>
    </location>
</feature>
<protein>
    <recommendedName>
        <fullName evidence="4">NADH-ubiquinone oxidoreductase chain 6</fullName>
        <ecNumber evidence="3">7.1.1.2</ecNumber>
    </recommendedName>
    <alternativeName>
        <fullName evidence="14">NADH dehydrogenase subunit 6</fullName>
    </alternativeName>
</protein>
<comment type="catalytic activity">
    <reaction evidence="15">
        <text>a ubiquinone + NADH + 5 H(+)(in) = a ubiquinol + NAD(+) + 4 H(+)(out)</text>
        <dbReference type="Rhea" id="RHEA:29091"/>
        <dbReference type="Rhea" id="RHEA-COMP:9565"/>
        <dbReference type="Rhea" id="RHEA-COMP:9566"/>
        <dbReference type="ChEBI" id="CHEBI:15378"/>
        <dbReference type="ChEBI" id="CHEBI:16389"/>
        <dbReference type="ChEBI" id="CHEBI:17976"/>
        <dbReference type="ChEBI" id="CHEBI:57540"/>
        <dbReference type="ChEBI" id="CHEBI:57945"/>
        <dbReference type="EC" id="7.1.1.2"/>
    </reaction>
</comment>
<evidence type="ECO:0000256" key="1">
    <source>
        <dbReference type="ARBA" id="ARBA00004225"/>
    </source>
</evidence>
<keyword evidence="9" id="KW-0249">Electron transport</keyword>
<keyword evidence="6" id="KW-0679">Respiratory chain</keyword>
<keyword evidence="5" id="KW-0813">Transport</keyword>
<evidence type="ECO:0000256" key="11">
    <source>
        <dbReference type="ARBA" id="ARBA00023027"/>
    </source>
</evidence>